<evidence type="ECO:0000256" key="1">
    <source>
        <dbReference type="SAM" id="MobiDB-lite"/>
    </source>
</evidence>
<dbReference type="GO" id="GO:0004497">
    <property type="term" value="F:monooxygenase activity"/>
    <property type="evidence" value="ECO:0007669"/>
    <property type="project" value="UniProtKB-KW"/>
</dbReference>
<evidence type="ECO:0000313" key="4">
    <source>
        <dbReference type="Proteomes" id="UP001387364"/>
    </source>
</evidence>
<reference evidence="3 4" key="1">
    <citation type="submission" date="2024-02" db="EMBL/GenBank/DDBJ databases">
        <title>Seven novel Bacillus-like species.</title>
        <authorList>
            <person name="Liu G."/>
        </authorList>
    </citation>
    <scope>NUCLEOTIDE SEQUENCE [LARGE SCALE GENOMIC DNA]</scope>
    <source>
        <strain evidence="3 4">FJAT-52991</strain>
    </source>
</reference>
<dbReference type="InterPro" id="IPR050404">
    <property type="entry name" value="Heme-degrading_MO"/>
</dbReference>
<dbReference type="PANTHER" id="PTHR34474:SF2">
    <property type="entry name" value="SIGNAL TRANSDUCTION PROTEIN TRAP"/>
    <property type="match status" value="1"/>
</dbReference>
<dbReference type="Pfam" id="PF03992">
    <property type="entry name" value="ABM"/>
    <property type="match status" value="1"/>
</dbReference>
<name>A0ABZ2N8M1_9BACI</name>
<dbReference type="SUPFAM" id="SSF54909">
    <property type="entry name" value="Dimeric alpha+beta barrel"/>
    <property type="match status" value="1"/>
</dbReference>
<dbReference type="PROSITE" id="PS51725">
    <property type="entry name" value="ABM"/>
    <property type="match status" value="1"/>
</dbReference>
<sequence>MNVYITSGTFDFLKKLKDKHATEKMIVMENAEGATLLHETEQKTLFQSPRKYEVIDASGELANHGYVVFNNIPVTDEGRPIFEYRFKNRARLIEEVPGFISIRVLRPLNSNTYIIMTQWKDQQSFQGWQDSQAYNKAHEKRSSEEGVDKQPKIFSSPSYVTTYNVPKED</sequence>
<keyword evidence="3" id="KW-0503">Monooxygenase</keyword>
<organism evidence="3 4">
    <name type="scientific">Bacillus kandeliae</name>
    <dbReference type="NCBI Taxonomy" id="3129297"/>
    <lineage>
        <taxon>Bacteria</taxon>
        <taxon>Bacillati</taxon>
        <taxon>Bacillota</taxon>
        <taxon>Bacilli</taxon>
        <taxon>Bacillales</taxon>
        <taxon>Bacillaceae</taxon>
        <taxon>Bacillus</taxon>
    </lineage>
</organism>
<gene>
    <name evidence="3" type="ORF">WDJ61_04775</name>
</gene>
<dbReference type="EC" id="1.14.-.-" evidence="3"/>
<dbReference type="InterPro" id="IPR007138">
    <property type="entry name" value="ABM_dom"/>
</dbReference>
<keyword evidence="4" id="KW-1185">Reference proteome</keyword>
<proteinExistence type="predicted"/>
<protein>
    <submittedName>
        <fullName evidence="3">Antibiotic biosynthesis monooxygenase</fullName>
        <ecNumber evidence="3">1.14.-.-</ecNumber>
    </submittedName>
</protein>
<dbReference type="EMBL" id="CP147404">
    <property type="protein sequence ID" value="WXB93947.1"/>
    <property type="molecule type" value="Genomic_DNA"/>
</dbReference>
<dbReference type="Proteomes" id="UP001387364">
    <property type="component" value="Chromosome"/>
</dbReference>
<keyword evidence="3" id="KW-0560">Oxidoreductase</keyword>
<dbReference type="Gene3D" id="3.30.70.100">
    <property type="match status" value="1"/>
</dbReference>
<feature type="domain" description="ABM" evidence="2">
    <location>
        <begin position="66"/>
        <end position="154"/>
    </location>
</feature>
<dbReference type="PANTHER" id="PTHR34474">
    <property type="entry name" value="SIGNAL TRANSDUCTION PROTEIN TRAP"/>
    <property type="match status" value="1"/>
</dbReference>
<dbReference type="RefSeq" id="WP_338753501.1">
    <property type="nucleotide sequence ID" value="NZ_CP147404.1"/>
</dbReference>
<evidence type="ECO:0000313" key="3">
    <source>
        <dbReference type="EMBL" id="WXB93947.1"/>
    </source>
</evidence>
<accession>A0ABZ2N8M1</accession>
<feature type="region of interest" description="Disordered" evidence="1">
    <location>
        <begin position="136"/>
        <end position="155"/>
    </location>
</feature>
<dbReference type="InterPro" id="IPR011008">
    <property type="entry name" value="Dimeric_a/b-barrel"/>
</dbReference>
<feature type="compositionally biased region" description="Basic and acidic residues" evidence="1">
    <location>
        <begin position="136"/>
        <end position="151"/>
    </location>
</feature>
<evidence type="ECO:0000259" key="2">
    <source>
        <dbReference type="PROSITE" id="PS51725"/>
    </source>
</evidence>